<feature type="transmembrane region" description="Helical" evidence="1">
    <location>
        <begin position="124"/>
        <end position="146"/>
    </location>
</feature>
<protein>
    <submittedName>
        <fullName evidence="2">Uncharacterized protein</fullName>
    </submittedName>
</protein>
<evidence type="ECO:0000256" key="1">
    <source>
        <dbReference type="SAM" id="Phobius"/>
    </source>
</evidence>
<reference evidence="2" key="2">
    <citation type="submission" date="2021-04" db="EMBL/GenBank/DDBJ databases">
        <authorList>
            <person name="Gilroy R."/>
        </authorList>
    </citation>
    <scope>NUCLEOTIDE SEQUENCE</scope>
    <source>
        <strain evidence="2">CHK198-12963</strain>
    </source>
</reference>
<dbReference type="Proteomes" id="UP000823863">
    <property type="component" value="Unassembled WGS sequence"/>
</dbReference>
<evidence type="ECO:0000313" key="3">
    <source>
        <dbReference type="Proteomes" id="UP000823863"/>
    </source>
</evidence>
<organism evidence="2 3">
    <name type="scientific">Candidatus Enterocloster excrementigallinarum</name>
    <dbReference type="NCBI Taxonomy" id="2838558"/>
    <lineage>
        <taxon>Bacteria</taxon>
        <taxon>Bacillati</taxon>
        <taxon>Bacillota</taxon>
        <taxon>Clostridia</taxon>
        <taxon>Lachnospirales</taxon>
        <taxon>Lachnospiraceae</taxon>
        <taxon>Enterocloster</taxon>
    </lineage>
</organism>
<keyword evidence="1" id="KW-0812">Transmembrane</keyword>
<dbReference type="AlphaFoldDB" id="A0A9D2PRS6"/>
<keyword evidence="1" id="KW-1133">Transmembrane helix</keyword>
<name>A0A9D2PRS6_9FIRM</name>
<dbReference type="EMBL" id="DWWB01000019">
    <property type="protein sequence ID" value="HJC65924.1"/>
    <property type="molecule type" value="Genomic_DNA"/>
</dbReference>
<accession>A0A9D2PRS6</accession>
<feature type="transmembrane region" description="Helical" evidence="1">
    <location>
        <begin position="6"/>
        <end position="25"/>
    </location>
</feature>
<feature type="transmembrane region" description="Helical" evidence="1">
    <location>
        <begin position="93"/>
        <end position="112"/>
    </location>
</feature>
<proteinExistence type="predicted"/>
<feature type="transmembrane region" description="Helical" evidence="1">
    <location>
        <begin position="68"/>
        <end position="86"/>
    </location>
</feature>
<feature type="transmembrane region" description="Helical" evidence="1">
    <location>
        <begin position="37"/>
        <end position="56"/>
    </location>
</feature>
<keyword evidence="1" id="KW-0472">Membrane</keyword>
<reference evidence="2" key="1">
    <citation type="journal article" date="2021" name="PeerJ">
        <title>Extensive microbial diversity within the chicken gut microbiome revealed by metagenomics and culture.</title>
        <authorList>
            <person name="Gilroy R."/>
            <person name="Ravi A."/>
            <person name="Getino M."/>
            <person name="Pursley I."/>
            <person name="Horton D.L."/>
            <person name="Alikhan N.F."/>
            <person name="Baker D."/>
            <person name="Gharbi K."/>
            <person name="Hall N."/>
            <person name="Watson M."/>
            <person name="Adriaenssens E.M."/>
            <person name="Foster-Nyarko E."/>
            <person name="Jarju S."/>
            <person name="Secka A."/>
            <person name="Antonio M."/>
            <person name="Oren A."/>
            <person name="Chaudhuri R.R."/>
            <person name="La Ragione R."/>
            <person name="Hildebrand F."/>
            <person name="Pallen M.J."/>
        </authorList>
    </citation>
    <scope>NUCLEOTIDE SEQUENCE</scope>
    <source>
        <strain evidence="2">CHK198-12963</strain>
    </source>
</reference>
<sequence length="155" mass="17420">MVFAAIYVVVMVAFVAAVCAGTKSGKFQRFIKEHPNVPKILMLGDIVLMGCFLFPISSETFPLDFEKAYLLVTNYGAMAWVLAVIYGAGRERWMYVAILLFTVAGMSCRYLLEYGEVSNTYNFTLFNIVSYLALIPAGTVILYHFIARSLRNQKI</sequence>
<comment type="caution">
    <text evidence="2">The sequence shown here is derived from an EMBL/GenBank/DDBJ whole genome shotgun (WGS) entry which is preliminary data.</text>
</comment>
<evidence type="ECO:0000313" key="2">
    <source>
        <dbReference type="EMBL" id="HJC65924.1"/>
    </source>
</evidence>
<gene>
    <name evidence="2" type="ORF">H9931_04280</name>
</gene>